<dbReference type="Gene3D" id="1.10.10.10">
    <property type="entry name" value="Winged helix-like DNA-binding domain superfamily/Winged helix DNA-binding domain"/>
    <property type="match status" value="1"/>
</dbReference>
<dbReference type="GO" id="GO:0045892">
    <property type="term" value="P:negative regulation of DNA-templated transcription"/>
    <property type="evidence" value="ECO:0007669"/>
    <property type="project" value="TreeGrafter"/>
</dbReference>
<keyword evidence="1" id="KW-0805">Transcription regulation</keyword>
<dbReference type="Pfam" id="PF01614">
    <property type="entry name" value="IclR_C"/>
    <property type="match status" value="1"/>
</dbReference>
<evidence type="ECO:0000313" key="6">
    <source>
        <dbReference type="EMBL" id="NYE80886.1"/>
    </source>
</evidence>
<dbReference type="GO" id="GO:0003677">
    <property type="term" value="F:DNA binding"/>
    <property type="evidence" value="ECO:0007669"/>
    <property type="project" value="UniProtKB-KW"/>
</dbReference>
<dbReference type="SUPFAM" id="SSF55781">
    <property type="entry name" value="GAF domain-like"/>
    <property type="match status" value="1"/>
</dbReference>
<dbReference type="InterPro" id="IPR036390">
    <property type="entry name" value="WH_DNA-bd_sf"/>
</dbReference>
<dbReference type="PROSITE" id="PS51077">
    <property type="entry name" value="HTH_ICLR"/>
    <property type="match status" value="1"/>
</dbReference>
<keyword evidence="7" id="KW-1185">Reference proteome</keyword>
<dbReference type="SMART" id="SM00346">
    <property type="entry name" value="HTH_ICLR"/>
    <property type="match status" value="1"/>
</dbReference>
<dbReference type="Pfam" id="PF09339">
    <property type="entry name" value="HTH_IclR"/>
    <property type="match status" value="1"/>
</dbReference>
<dbReference type="InterPro" id="IPR029016">
    <property type="entry name" value="GAF-like_dom_sf"/>
</dbReference>
<comment type="caution">
    <text evidence="6">The sequence shown here is derived from an EMBL/GenBank/DDBJ whole genome shotgun (WGS) entry which is preliminary data.</text>
</comment>
<name>A0A7Y9IQ80_9BURK</name>
<evidence type="ECO:0000259" key="4">
    <source>
        <dbReference type="PROSITE" id="PS51077"/>
    </source>
</evidence>
<organism evidence="6 7">
    <name type="scientific">Pigmentiphaga litoralis</name>
    <dbReference type="NCBI Taxonomy" id="516702"/>
    <lineage>
        <taxon>Bacteria</taxon>
        <taxon>Pseudomonadati</taxon>
        <taxon>Pseudomonadota</taxon>
        <taxon>Betaproteobacteria</taxon>
        <taxon>Burkholderiales</taxon>
        <taxon>Alcaligenaceae</taxon>
        <taxon>Pigmentiphaga</taxon>
    </lineage>
</organism>
<feature type="domain" description="HTH iclR-type" evidence="4">
    <location>
        <begin position="5"/>
        <end position="66"/>
    </location>
</feature>
<evidence type="ECO:0000313" key="7">
    <source>
        <dbReference type="Proteomes" id="UP000542125"/>
    </source>
</evidence>
<reference evidence="6 7" key="1">
    <citation type="submission" date="2020-07" db="EMBL/GenBank/DDBJ databases">
        <title>Genomic Encyclopedia of Type Strains, Phase IV (KMG-V): Genome sequencing to study the core and pangenomes of soil and plant-associated prokaryotes.</title>
        <authorList>
            <person name="Whitman W."/>
        </authorList>
    </citation>
    <scope>NUCLEOTIDE SEQUENCE [LARGE SCALE GENOMIC DNA]</scope>
    <source>
        <strain evidence="6 7">SAS40</strain>
    </source>
</reference>
<dbReference type="PANTHER" id="PTHR30136:SF23">
    <property type="entry name" value="DNA-BINDING TRANSCRIPTIONAL ACTIVATOR MHPR"/>
    <property type="match status" value="1"/>
</dbReference>
<evidence type="ECO:0000256" key="1">
    <source>
        <dbReference type="ARBA" id="ARBA00023015"/>
    </source>
</evidence>
<keyword evidence="2" id="KW-0238">DNA-binding</keyword>
<dbReference type="InterPro" id="IPR050707">
    <property type="entry name" value="HTH_MetabolicPath_Reg"/>
</dbReference>
<dbReference type="SUPFAM" id="SSF46785">
    <property type="entry name" value="Winged helix' DNA-binding domain"/>
    <property type="match status" value="1"/>
</dbReference>
<dbReference type="EMBL" id="JACBYR010000001">
    <property type="protein sequence ID" value="NYE80886.1"/>
    <property type="molecule type" value="Genomic_DNA"/>
</dbReference>
<dbReference type="PROSITE" id="PS51078">
    <property type="entry name" value="ICLR_ED"/>
    <property type="match status" value="1"/>
</dbReference>
<dbReference type="PANTHER" id="PTHR30136">
    <property type="entry name" value="HELIX-TURN-HELIX TRANSCRIPTIONAL REGULATOR, ICLR FAMILY"/>
    <property type="match status" value="1"/>
</dbReference>
<dbReference type="Proteomes" id="UP000542125">
    <property type="component" value="Unassembled WGS sequence"/>
</dbReference>
<evidence type="ECO:0000259" key="5">
    <source>
        <dbReference type="PROSITE" id="PS51078"/>
    </source>
</evidence>
<accession>A0A7Y9IQ80</accession>
<gene>
    <name evidence="6" type="ORF">FHW18_000157</name>
</gene>
<dbReference type="Gene3D" id="3.30.450.40">
    <property type="match status" value="1"/>
</dbReference>
<dbReference type="RefSeq" id="WP_179582395.1">
    <property type="nucleotide sequence ID" value="NZ_JACBYR010000001.1"/>
</dbReference>
<dbReference type="InterPro" id="IPR036388">
    <property type="entry name" value="WH-like_DNA-bd_sf"/>
</dbReference>
<dbReference type="GO" id="GO:0003700">
    <property type="term" value="F:DNA-binding transcription factor activity"/>
    <property type="evidence" value="ECO:0007669"/>
    <property type="project" value="TreeGrafter"/>
</dbReference>
<evidence type="ECO:0000256" key="2">
    <source>
        <dbReference type="ARBA" id="ARBA00023125"/>
    </source>
</evidence>
<sequence>MSEVIGPVARALDVLRAMNHQPQSTLLSLHHATGLPKSTLHRLLATLRSEGYVRVDVVRGRYTLTAKVRELSEGYGEPEGVVDIAAPVLRHITRSTGLPLAIGVLDQGRIVVRYSSMPYSPIGSEHSTIGHAHDLLRSGMGQAFLAWCSETQRARLMQRLLLDISDTDGSEWPKMQSVEMQVREAIAATRARGYGFRPAEGRGASATLALPVLMDGDVVAVVSLTTFGALLVQDGLQECLAVLQRCRDDVMHLLAPHREAAVNGSGSVTRNVEP</sequence>
<feature type="domain" description="IclR-ED" evidence="5">
    <location>
        <begin position="67"/>
        <end position="256"/>
    </location>
</feature>
<proteinExistence type="predicted"/>
<dbReference type="AlphaFoldDB" id="A0A7Y9IQ80"/>
<protein>
    <submittedName>
        <fullName evidence="6">IclR family mhp operon transcriptional activator</fullName>
    </submittedName>
</protein>
<dbReference type="InterPro" id="IPR005471">
    <property type="entry name" value="Tscrpt_reg_IclR_N"/>
</dbReference>
<keyword evidence="3" id="KW-0804">Transcription</keyword>
<dbReference type="InterPro" id="IPR014757">
    <property type="entry name" value="Tscrpt_reg_IclR_C"/>
</dbReference>
<evidence type="ECO:0000256" key="3">
    <source>
        <dbReference type="ARBA" id="ARBA00023163"/>
    </source>
</evidence>